<dbReference type="EMBL" id="PDXJ01000037">
    <property type="protein sequence ID" value="TND50761.1"/>
    <property type="molecule type" value="Genomic_DNA"/>
</dbReference>
<name>A0A1N6P7F5_AERVE</name>
<dbReference type="Pfam" id="PF07459">
    <property type="entry name" value="CTX_RstB"/>
    <property type="match status" value="1"/>
</dbReference>
<dbReference type="InterPro" id="IPR010008">
    <property type="entry name" value="Vibrio_Phage_CTX_RstB"/>
</dbReference>
<dbReference type="Proteomes" id="UP000796104">
    <property type="component" value="Unassembled WGS sequence"/>
</dbReference>
<proteinExistence type="predicted"/>
<reference evidence="1" key="1">
    <citation type="submission" date="2017-10" db="EMBL/GenBank/DDBJ databases">
        <authorList>
            <person name="Colston S.M."/>
            <person name="Graf J."/>
        </authorList>
    </citation>
    <scope>NUCLEOTIDE SEQUENCE</scope>
    <source>
        <strain evidence="1">BAQ071013-135</strain>
    </source>
</reference>
<reference evidence="1" key="2">
    <citation type="journal article" date="2019" name="PLoS ONE">
        <title>Identification and characterization of putative Aeromonas spp. T3SS effectors.</title>
        <authorList>
            <person name="Rangel L.T."/>
            <person name="Marden J."/>
            <person name="Colston S."/>
            <person name="Setubal J.C."/>
            <person name="Graf J."/>
            <person name="Gogarten J.P."/>
        </authorList>
    </citation>
    <scope>NUCLEOTIDE SEQUENCE</scope>
    <source>
        <strain evidence="1">BAQ071013-135</strain>
    </source>
</reference>
<evidence type="ECO:0000313" key="2">
    <source>
        <dbReference type="Proteomes" id="UP000796104"/>
    </source>
</evidence>
<evidence type="ECO:0000313" key="1">
    <source>
        <dbReference type="EMBL" id="TND50761.1"/>
    </source>
</evidence>
<accession>A0A1N6P7F5</accession>
<organism evidence="1 2">
    <name type="scientific">Aeromonas veronii</name>
    <dbReference type="NCBI Taxonomy" id="654"/>
    <lineage>
        <taxon>Bacteria</taxon>
        <taxon>Pseudomonadati</taxon>
        <taxon>Pseudomonadota</taxon>
        <taxon>Gammaproteobacteria</taxon>
        <taxon>Aeromonadales</taxon>
        <taxon>Aeromonadaceae</taxon>
        <taxon>Aeromonas</taxon>
    </lineage>
</organism>
<dbReference type="RefSeq" id="WP_023583768.1">
    <property type="nucleotide sequence ID" value="NZ_AP027933.1"/>
</dbReference>
<dbReference type="AlphaFoldDB" id="A0A1N6P7F5"/>
<dbReference type="OrthoDB" id="6292067at2"/>
<gene>
    <name evidence="1" type="ORF">CF123_21040</name>
</gene>
<protein>
    <submittedName>
        <fullName evidence="1">Uncharacterized protein</fullName>
    </submittedName>
</protein>
<sequence length="106" mass="11617">MSLLTGVLVTRVTHGYGVSRKSGAPVPYDFAQVEYLAPANNVNKPECNIHSWGYEVRQLALRNDAATIKEMADCPKLVAIDLVLEADPQNPTRNVVVGFQPNKKPV</sequence>
<comment type="caution">
    <text evidence="1">The sequence shown here is derived from an EMBL/GenBank/DDBJ whole genome shotgun (WGS) entry which is preliminary data.</text>
</comment>